<comment type="caution">
    <text evidence="2">The sequence shown here is derived from an EMBL/GenBank/DDBJ whole genome shotgun (WGS) entry which is preliminary data.</text>
</comment>
<dbReference type="Proteomes" id="UP001188597">
    <property type="component" value="Unassembled WGS sequence"/>
</dbReference>
<proteinExistence type="predicted"/>
<feature type="region of interest" description="Disordered" evidence="1">
    <location>
        <begin position="1"/>
        <end position="25"/>
    </location>
</feature>
<feature type="compositionally biased region" description="Basic and acidic residues" evidence="1">
    <location>
        <begin position="10"/>
        <end position="24"/>
    </location>
</feature>
<protein>
    <submittedName>
        <fullName evidence="2">Uncharacterized protein</fullName>
    </submittedName>
</protein>
<gene>
    <name evidence="2" type="ORF">RJ639_029049</name>
</gene>
<organism evidence="2 3">
    <name type="scientific">Escallonia herrerae</name>
    <dbReference type="NCBI Taxonomy" id="1293975"/>
    <lineage>
        <taxon>Eukaryota</taxon>
        <taxon>Viridiplantae</taxon>
        <taxon>Streptophyta</taxon>
        <taxon>Embryophyta</taxon>
        <taxon>Tracheophyta</taxon>
        <taxon>Spermatophyta</taxon>
        <taxon>Magnoliopsida</taxon>
        <taxon>eudicotyledons</taxon>
        <taxon>Gunneridae</taxon>
        <taxon>Pentapetalae</taxon>
        <taxon>asterids</taxon>
        <taxon>campanulids</taxon>
        <taxon>Escalloniales</taxon>
        <taxon>Escalloniaceae</taxon>
        <taxon>Escallonia</taxon>
    </lineage>
</organism>
<dbReference type="EMBL" id="JAVXUP010000081">
    <property type="protein sequence ID" value="KAK3039192.1"/>
    <property type="molecule type" value="Genomic_DNA"/>
</dbReference>
<reference evidence="2" key="1">
    <citation type="submission" date="2022-12" db="EMBL/GenBank/DDBJ databases">
        <title>Draft genome assemblies for two species of Escallonia (Escalloniales).</title>
        <authorList>
            <person name="Chanderbali A."/>
            <person name="Dervinis C."/>
            <person name="Anghel I."/>
            <person name="Soltis D."/>
            <person name="Soltis P."/>
            <person name="Zapata F."/>
        </authorList>
    </citation>
    <scope>NUCLEOTIDE SEQUENCE</scope>
    <source>
        <strain evidence="2">UCBG64.0493</strain>
        <tissue evidence="2">Leaf</tissue>
    </source>
</reference>
<evidence type="ECO:0000313" key="2">
    <source>
        <dbReference type="EMBL" id="KAK3039192.1"/>
    </source>
</evidence>
<accession>A0AA88X3E9</accession>
<evidence type="ECO:0000313" key="3">
    <source>
        <dbReference type="Proteomes" id="UP001188597"/>
    </source>
</evidence>
<name>A0AA88X3E9_9ASTE</name>
<sequence>MCRSKSVKTGSDHTLSDFTDHRDSCTASPSWLSNLLSGHQKKQSRLFSLDKLAIVGGRRIFQNKDWEMFPTGYSDDG</sequence>
<dbReference type="AlphaFoldDB" id="A0AA88X3E9"/>
<keyword evidence="3" id="KW-1185">Reference proteome</keyword>
<evidence type="ECO:0000256" key="1">
    <source>
        <dbReference type="SAM" id="MobiDB-lite"/>
    </source>
</evidence>